<keyword evidence="4" id="KW-1185">Reference proteome</keyword>
<organism evidence="3 4">
    <name type="scientific">Amblyomma americanum</name>
    <name type="common">Lone star tick</name>
    <dbReference type="NCBI Taxonomy" id="6943"/>
    <lineage>
        <taxon>Eukaryota</taxon>
        <taxon>Metazoa</taxon>
        <taxon>Ecdysozoa</taxon>
        <taxon>Arthropoda</taxon>
        <taxon>Chelicerata</taxon>
        <taxon>Arachnida</taxon>
        <taxon>Acari</taxon>
        <taxon>Parasitiformes</taxon>
        <taxon>Ixodida</taxon>
        <taxon>Ixodoidea</taxon>
        <taxon>Ixodidae</taxon>
        <taxon>Amblyomminae</taxon>
        <taxon>Amblyomma</taxon>
    </lineage>
</organism>
<protein>
    <submittedName>
        <fullName evidence="3">Uncharacterized protein</fullName>
    </submittedName>
</protein>
<evidence type="ECO:0000313" key="3">
    <source>
        <dbReference type="EMBL" id="KAK8785020.1"/>
    </source>
</evidence>
<feature type="region of interest" description="Disordered" evidence="1">
    <location>
        <begin position="78"/>
        <end position="129"/>
    </location>
</feature>
<accession>A0AAQ4FCX4</accession>
<feature type="transmembrane region" description="Helical" evidence="2">
    <location>
        <begin position="21"/>
        <end position="43"/>
    </location>
</feature>
<feature type="compositionally biased region" description="Low complexity" evidence="1">
    <location>
        <begin position="96"/>
        <end position="113"/>
    </location>
</feature>
<proteinExistence type="predicted"/>
<comment type="caution">
    <text evidence="3">The sequence shown here is derived from an EMBL/GenBank/DDBJ whole genome shotgun (WGS) entry which is preliminary data.</text>
</comment>
<reference evidence="3 4" key="1">
    <citation type="journal article" date="2023" name="Arcadia Sci">
        <title>De novo assembly of a long-read Amblyomma americanum tick genome.</title>
        <authorList>
            <person name="Chou S."/>
            <person name="Poskanzer K.E."/>
            <person name="Rollins M."/>
            <person name="Thuy-Boun P.S."/>
        </authorList>
    </citation>
    <scope>NUCLEOTIDE SEQUENCE [LARGE SCALE GENOMIC DNA]</scope>
    <source>
        <strain evidence="3">F_SG_1</strain>
        <tissue evidence="3">Salivary glands</tissue>
    </source>
</reference>
<dbReference type="AlphaFoldDB" id="A0AAQ4FCX4"/>
<feature type="compositionally biased region" description="Polar residues" evidence="1">
    <location>
        <begin position="86"/>
        <end position="95"/>
    </location>
</feature>
<evidence type="ECO:0000256" key="1">
    <source>
        <dbReference type="SAM" id="MobiDB-lite"/>
    </source>
</evidence>
<dbReference type="EMBL" id="JARKHS020004011">
    <property type="protein sequence ID" value="KAK8785020.1"/>
    <property type="molecule type" value="Genomic_DNA"/>
</dbReference>
<evidence type="ECO:0000313" key="4">
    <source>
        <dbReference type="Proteomes" id="UP001321473"/>
    </source>
</evidence>
<keyword evidence="2" id="KW-0812">Transmembrane</keyword>
<keyword evidence="2" id="KW-0472">Membrane</keyword>
<evidence type="ECO:0000256" key="2">
    <source>
        <dbReference type="SAM" id="Phobius"/>
    </source>
</evidence>
<dbReference type="Proteomes" id="UP001321473">
    <property type="component" value="Unassembled WGS sequence"/>
</dbReference>
<keyword evidence="2" id="KW-1133">Transmembrane helix</keyword>
<gene>
    <name evidence="3" type="ORF">V5799_008615</name>
</gene>
<name>A0AAQ4FCX4_AMBAM</name>
<sequence length="129" mass="13258">MRTRAQKKRINVRRAFNRSATVPIIASVVIVLLMVTIVFGLIVSRLKMVKQSGTSSLSGTKVTGADSEHVATTITGIASEEAVTTPGGQTATSANSVGVDGSSSTSSHDVAGTAVETAEKDSHNTATVD</sequence>